<sequence length="422" mass="47144">MMIWCVDGTRISHIGFLLCSGTRFRPLSLDCPKPLFPVAGFPAIQHHIEKLSQVEGLKEILLIGFYRNEKIIEFVHDMQKLYGVHLRYLQEFTSLGTAGGIYHFRDQILIGNPDAFFVINADVCGDLPLNEMVQAKTANRGSVCFMLTTEATRDQSLLYGCVVVDKDTREVMHYVEKPETFVSTTINCGVYLFSGEIFPLIARIFLKKTISDANGEYNEVPECLSFEKDIFPVMVTSKSFFTYHTTSWWSQLKSASAAVYANRHYLALYHSKHPDRLAREGGSLIGDVYIHSSAKIHPSATIGPNVSIGKNVVIGEGVRVRESIVLDGATLQDHCCILYSIIGWNSTVGEWSRVEGTPSGPNPNMPFAKLESKPLFNHDGRLNPSITILGCNVQVPNEVIVMNSIVLPHKELRGSYKNQIIL</sequence>
<name>A0A915JTG1_ROMCU</name>
<dbReference type="InterPro" id="IPR029044">
    <property type="entry name" value="Nucleotide-diphossugar_trans"/>
</dbReference>
<dbReference type="Pfam" id="PF25087">
    <property type="entry name" value="GMPPB_C"/>
    <property type="match status" value="1"/>
</dbReference>
<keyword evidence="4" id="KW-1185">Reference proteome</keyword>
<dbReference type="Proteomes" id="UP000887565">
    <property type="component" value="Unplaced"/>
</dbReference>
<evidence type="ECO:0000313" key="5">
    <source>
        <dbReference type="WBParaSite" id="nRc.2.0.1.t29546-RA"/>
    </source>
</evidence>
<accession>A0A915JTG1</accession>
<dbReference type="CDD" id="cd06428">
    <property type="entry name" value="M1P_guanylylT_A_like_N"/>
    <property type="match status" value="1"/>
</dbReference>
<evidence type="ECO:0000259" key="2">
    <source>
        <dbReference type="Pfam" id="PF00483"/>
    </source>
</evidence>
<proteinExistence type="inferred from homology"/>
<feature type="domain" description="Mannose-1-phosphate guanyltransferase C-terminal" evidence="3">
    <location>
        <begin position="285"/>
        <end position="421"/>
    </location>
</feature>
<dbReference type="OMA" id="MPVPNWW"/>
<dbReference type="Gene3D" id="3.90.550.10">
    <property type="entry name" value="Spore Coat Polysaccharide Biosynthesis Protein SpsA, Chain A"/>
    <property type="match status" value="1"/>
</dbReference>
<comment type="similarity">
    <text evidence="1">Belongs to the transferase hexapeptide repeat family.</text>
</comment>
<dbReference type="InterPro" id="IPR005835">
    <property type="entry name" value="NTP_transferase_dom"/>
</dbReference>
<reference evidence="5" key="1">
    <citation type="submission" date="2022-11" db="UniProtKB">
        <authorList>
            <consortium name="WormBaseParasite"/>
        </authorList>
    </citation>
    <scope>IDENTIFICATION</scope>
</reference>
<evidence type="ECO:0000313" key="4">
    <source>
        <dbReference type="Proteomes" id="UP000887565"/>
    </source>
</evidence>
<dbReference type="SUPFAM" id="SSF53448">
    <property type="entry name" value="Nucleotide-diphospho-sugar transferases"/>
    <property type="match status" value="1"/>
</dbReference>
<dbReference type="PANTHER" id="PTHR22572">
    <property type="entry name" value="SUGAR-1-PHOSPHATE GUANYL TRANSFERASE"/>
    <property type="match status" value="1"/>
</dbReference>
<protein>
    <submittedName>
        <fullName evidence="5">Nucleotidyl transferase domain-containing protein</fullName>
    </submittedName>
</protein>
<dbReference type="InterPro" id="IPR056729">
    <property type="entry name" value="GMPPB_C"/>
</dbReference>
<dbReference type="InterPro" id="IPR050486">
    <property type="entry name" value="Mannose-1P_guanyltransferase"/>
</dbReference>
<feature type="domain" description="Nucleotidyl transferase" evidence="2">
    <location>
        <begin position="20"/>
        <end position="213"/>
    </location>
</feature>
<dbReference type="Gene3D" id="2.160.10.10">
    <property type="entry name" value="Hexapeptide repeat proteins"/>
    <property type="match status" value="1"/>
</dbReference>
<dbReference type="Pfam" id="PF00483">
    <property type="entry name" value="NTP_transferase"/>
    <property type="match status" value="1"/>
</dbReference>
<organism evidence="4 5">
    <name type="scientific">Romanomermis culicivorax</name>
    <name type="common">Nematode worm</name>
    <dbReference type="NCBI Taxonomy" id="13658"/>
    <lineage>
        <taxon>Eukaryota</taxon>
        <taxon>Metazoa</taxon>
        <taxon>Ecdysozoa</taxon>
        <taxon>Nematoda</taxon>
        <taxon>Enoplea</taxon>
        <taxon>Dorylaimia</taxon>
        <taxon>Mermithida</taxon>
        <taxon>Mermithoidea</taxon>
        <taxon>Mermithidae</taxon>
        <taxon>Romanomermis</taxon>
    </lineage>
</organism>
<dbReference type="AlphaFoldDB" id="A0A915JTG1"/>
<evidence type="ECO:0000259" key="3">
    <source>
        <dbReference type="Pfam" id="PF25087"/>
    </source>
</evidence>
<evidence type="ECO:0000256" key="1">
    <source>
        <dbReference type="ARBA" id="ARBA00007274"/>
    </source>
</evidence>
<dbReference type="WBParaSite" id="nRc.2.0.1.t29546-RA">
    <property type="protein sequence ID" value="nRc.2.0.1.t29546-RA"/>
    <property type="gene ID" value="nRc.2.0.1.g29546"/>
</dbReference>